<keyword evidence="2" id="KW-1185">Reference proteome</keyword>
<dbReference type="EMBL" id="JAGRRH010000022">
    <property type="protein sequence ID" value="KAG7345114.1"/>
    <property type="molecule type" value="Genomic_DNA"/>
</dbReference>
<name>A0A9K3KL58_9STRA</name>
<comment type="caution">
    <text evidence="1">The sequence shown here is derived from an EMBL/GenBank/DDBJ whole genome shotgun (WGS) entry which is preliminary data.</text>
</comment>
<gene>
    <name evidence="1" type="ORF">IV203_032645</name>
</gene>
<dbReference type="AlphaFoldDB" id="A0A9K3KL58"/>
<organism evidence="1 2">
    <name type="scientific">Nitzschia inconspicua</name>
    <dbReference type="NCBI Taxonomy" id="303405"/>
    <lineage>
        <taxon>Eukaryota</taxon>
        <taxon>Sar</taxon>
        <taxon>Stramenopiles</taxon>
        <taxon>Ochrophyta</taxon>
        <taxon>Bacillariophyta</taxon>
        <taxon>Bacillariophyceae</taxon>
        <taxon>Bacillariophycidae</taxon>
        <taxon>Bacillariales</taxon>
        <taxon>Bacillariaceae</taxon>
        <taxon>Nitzschia</taxon>
    </lineage>
</organism>
<protein>
    <submittedName>
        <fullName evidence="1">Uncharacterized protein</fullName>
    </submittedName>
</protein>
<reference evidence="1" key="1">
    <citation type="journal article" date="2021" name="Sci. Rep.">
        <title>Diploid genomic architecture of Nitzschia inconspicua, an elite biomass production diatom.</title>
        <authorList>
            <person name="Oliver A."/>
            <person name="Podell S."/>
            <person name="Pinowska A."/>
            <person name="Traller J.C."/>
            <person name="Smith S.R."/>
            <person name="McClure R."/>
            <person name="Beliaev A."/>
            <person name="Bohutskyi P."/>
            <person name="Hill E.A."/>
            <person name="Rabines A."/>
            <person name="Zheng H."/>
            <person name="Allen L.Z."/>
            <person name="Kuo A."/>
            <person name="Grigoriev I.V."/>
            <person name="Allen A.E."/>
            <person name="Hazlebeck D."/>
            <person name="Allen E.E."/>
        </authorList>
    </citation>
    <scope>NUCLEOTIDE SEQUENCE</scope>
    <source>
        <strain evidence="1">Hildebrandi</strain>
    </source>
</reference>
<evidence type="ECO:0000313" key="1">
    <source>
        <dbReference type="EMBL" id="KAG7345114.1"/>
    </source>
</evidence>
<evidence type="ECO:0000313" key="2">
    <source>
        <dbReference type="Proteomes" id="UP000693970"/>
    </source>
</evidence>
<reference evidence="1" key="2">
    <citation type="submission" date="2021-04" db="EMBL/GenBank/DDBJ databases">
        <authorList>
            <person name="Podell S."/>
        </authorList>
    </citation>
    <scope>NUCLEOTIDE SEQUENCE</scope>
    <source>
        <strain evidence="1">Hildebrandi</strain>
    </source>
</reference>
<accession>A0A9K3KL58</accession>
<sequence>MSSSKTSLIPECGVVSTSDEKIALLKSSYFSARNEIIQGLVPRLLQDAPHSWICSKYLFNSQTLPSSISVSKFGMEVWKSTEDTVICQDGTEVFFVNNDNTNECNQGAFVLLRHKFDNGYYYYRACSLPIHLQQQDETDLQTQVYALVRDFPNSTDDDSESLRSLTGAMACLVPRALENVMAARELRVGIVPRTYTISWKEQLVSYIQC</sequence>
<dbReference type="Proteomes" id="UP000693970">
    <property type="component" value="Unassembled WGS sequence"/>
</dbReference>
<proteinExistence type="predicted"/>